<protein>
    <submittedName>
        <fullName evidence="2">Uncharacterized protein</fullName>
    </submittedName>
</protein>
<organism evidence="2 3">
    <name type="scientific">Anaeramoeba ignava</name>
    <name type="common">Anaerobic marine amoeba</name>
    <dbReference type="NCBI Taxonomy" id="1746090"/>
    <lineage>
        <taxon>Eukaryota</taxon>
        <taxon>Metamonada</taxon>
        <taxon>Anaeramoebidae</taxon>
        <taxon>Anaeramoeba</taxon>
    </lineage>
</organism>
<feature type="region of interest" description="Disordered" evidence="1">
    <location>
        <begin position="25"/>
        <end position="93"/>
    </location>
</feature>
<proteinExistence type="predicted"/>
<sequence length="179" mass="20699">MTNILFPNSTNSIFHQDQENQTLSRFNSKDFSQKKQINLSKKERKPLGDLTNRKNQNQLKKGISRTKSIPTQKQKPKTKSTTKTITKKQSKVKKKKIPNIEYAPPSNNNFNMNDFLFFASPSESSFNFNNSILELETPFFNSIDQNPKNDEISFPNSFEIEDTSQFEMADFVDLNNGFI</sequence>
<gene>
    <name evidence="2" type="ORF">M0811_14323</name>
</gene>
<dbReference type="Proteomes" id="UP001149090">
    <property type="component" value="Unassembled WGS sequence"/>
</dbReference>
<reference evidence="2" key="1">
    <citation type="submission" date="2022-10" db="EMBL/GenBank/DDBJ databases">
        <title>Novel sulphate-reducing endosymbionts in the free-living metamonad Anaeramoeba.</title>
        <authorList>
            <person name="Jerlstrom-Hultqvist J."/>
            <person name="Cepicka I."/>
            <person name="Gallot-Lavallee L."/>
            <person name="Salas-Leiva D."/>
            <person name="Curtis B.A."/>
            <person name="Zahonova K."/>
            <person name="Pipaliya S."/>
            <person name="Dacks J."/>
            <person name="Roger A.J."/>
        </authorList>
    </citation>
    <scope>NUCLEOTIDE SEQUENCE</scope>
    <source>
        <strain evidence="2">BMAN</strain>
    </source>
</reference>
<keyword evidence="3" id="KW-1185">Reference proteome</keyword>
<dbReference type="AlphaFoldDB" id="A0A9Q0RHL7"/>
<accession>A0A9Q0RHL7</accession>
<evidence type="ECO:0000313" key="2">
    <source>
        <dbReference type="EMBL" id="KAJ5079948.1"/>
    </source>
</evidence>
<name>A0A9Q0RHL7_ANAIG</name>
<comment type="caution">
    <text evidence="2">The sequence shown here is derived from an EMBL/GenBank/DDBJ whole genome shotgun (WGS) entry which is preliminary data.</text>
</comment>
<feature type="compositionally biased region" description="Basic residues" evidence="1">
    <location>
        <begin position="74"/>
        <end position="93"/>
    </location>
</feature>
<dbReference type="EMBL" id="JAPDFW010000020">
    <property type="protein sequence ID" value="KAJ5079948.1"/>
    <property type="molecule type" value="Genomic_DNA"/>
</dbReference>
<evidence type="ECO:0000313" key="3">
    <source>
        <dbReference type="Proteomes" id="UP001149090"/>
    </source>
</evidence>
<evidence type="ECO:0000256" key="1">
    <source>
        <dbReference type="SAM" id="MobiDB-lite"/>
    </source>
</evidence>